<evidence type="ECO:0000313" key="6">
    <source>
        <dbReference type="WBParaSite" id="HCON_00190060-00001"/>
    </source>
</evidence>
<feature type="region of interest" description="Disordered" evidence="2">
    <location>
        <begin position="214"/>
        <end position="248"/>
    </location>
</feature>
<keyword evidence="3" id="KW-0732">Signal</keyword>
<dbReference type="InterPro" id="IPR003582">
    <property type="entry name" value="ShKT_dom"/>
</dbReference>
<accession>A0A7I4Z6R0</accession>
<feature type="region of interest" description="Disordered" evidence="2">
    <location>
        <begin position="319"/>
        <end position="349"/>
    </location>
</feature>
<dbReference type="PROSITE" id="PS51670">
    <property type="entry name" value="SHKT"/>
    <property type="match status" value="1"/>
</dbReference>
<name>A0A7I4Z6R0_HAECO</name>
<feature type="chain" id="PRO_5029613097" evidence="3">
    <location>
        <begin position="23"/>
        <end position="570"/>
    </location>
</feature>
<dbReference type="OMA" id="YRFVFAN"/>
<evidence type="ECO:0000259" key="4">
    <source>
        <dbReference type="PROSITE" id="PS51670"/>
    </source>
</evidence>
<evidence type="ECO:0000256" key="1">
    <source>
        <dbReference type="PROSITE-ProRule" id="PRU01005"/>
    </source>
</evidence>
<dbReference type="AlphaFoldDB" id="A0A7I4Z6R0"/>
<dbReference type="Proteomes" id="UP000025227">
    <property type="component" value="Unplaced"/>
</dbReference>
<feature type="domain" description="ShKT" evidence="4">
    <location>
        <begin position="465"/>
        <end position="502"/>
    </location>
</feature>
<sequence>MNFYFNSITLLLCAISISDVRSDDEKYLIDLIYRFVFANEALCGDPFAEPQWLPAASKCFVNCDPTSYLCIAHTESNIQRCKSYPKACQAAIRKHLGWTTTVISVYRPPITTTSIPRMDIQTRNLSRIFRDEELVSHADSMNVDRSAVEAAENIERDLMGFDATTLPSPPSNDLSPNEASMVVEVVTSPPNGEYSWLEAPRVEGNGYSFEGTPGFNTEPVREQSRDSNDFVPGYERPEENPVGRTMSNSMIPQYGRNQMKQYEYALPQPPAPEPSPPAFFPFHLPATSMKPDIALSQPEKELVPKYINFLEAPEDLTNDVDLEPRRPREPQPPSSQPLLNNDYSSEEDNAALQKAERLIYEPIVQTTTPSWYITPQRPYQNMLIVPSDTEVSLPEGSAIRGAVHDTRIQAGAARFEVIPPPAPLASAISVGMAKRDSNMDPQRYNHHYPNRISRSKVFAEMPPDKAHDLSQRCCEWSLSGFCDRNWRRVRKLCPKSCGSLVCDEIDGIKSCTRIVDVDIEECFQSSRISRYFGLRNAETEEEKRSIIDSIVMHKLKRKGHQRRVIFKQRR</sequence>
<dbReference type="OrthoDB" id="5874015at2759"/>
<feature type="compositionally biased region" description="Basic and acidic residues" evidence="2">
    <location>
        <begin position="219"/>
        <end position="228"/>
    </location>
</feature>
<evidence type="ECO:0000313" key="5">
    <source>
        <dbReference type="Proteomes" id="UP000025227"/>
    </source>
</evidence>
<keyword evidence="5" id="KW-1185">Reference proteome</keyword>
<organism evidence="5 6">
    <name type="scientific">Haemonchus contortus</name>
    <name type="common">Barber pole worm</name>
    <dbReference type="NCBI Taxonomy" id="6289"/>
    <lineage>
        <taxon>Eukaryota</taxon>
        <taxon>Metazoa</taxon>
        <taxon>Ecdysozoa</taxon>
        <taxon>Nematoda</taxon>
        <taxon>Chromadorea</taxon>
        <taxon>Rhabditida</taxon>
        <taxon>Rhabditina</taxon>
        <taxon>Rhabditomorpha</taxon>
        <taxon>Strongyloidea</taxon>
        <taxon>Trichostrongylidae</taxon>
        <taxon>Haemonchus</taxon>
    </lineage>
</organism>
<reference evidence="6" key="1">
    <citation type="submission" date="2020-12" db="UniProtKB">
        <authorList>
            <consortium name="WormBaseParasite"/>
        </authorList>
    </citation>
    <scope>IDENTIFICATION</scope>
    <source>
        <strain evidence="6">MHco3</strain>
    </source>
</reference>
<protein>
    <submittedName>
        <fullName evidence="6">ShKT domain-containing protein</fullName>
    </submittedName>
</protein>
<evidence type="ECO:0000256" key="2">
    <source>
        <dbReference type="SAM" id="MobiDB-lite"/>
    </source>
</evidence>
<evidence type="ECO:0000256" key="3">
    <source>
        <dbReference type="SAM" id="SignalP"/>
    </source>
</evidence>
<feature type="signal peptide" evidence="3">
    <location>
        <begin position="1"/>
        <end position="22"/>
    </location>
</feature>
<dbReference type="WBParaSite" id="HCON_00190060-00001">
    <property type="protein sequence ID" value="HCON_00190060-00001"/>
    <property type="gene ID" value="HCON_00190060"/>
</dbReference>
<comment type="caution">
    <text evidence="1">Lacks conserved residue(s) required for the propagation of feature annotation.</text>
</comment>
<proteinExistence type="predicted"/>